<dbReference type="EMBL" id="CACVAT010000044">
    <property type="protein sequence ID" value="CAA6802370.1"/>
    <property type="molecule type" value="Genomic_DNA"/>
</dbReference>
<dbReference type="SUPFAM" id="SSF47384">
    <property type="entry name" value="Homodimeric domain of signal transducing histidine kinase"/>
    <property type="match status" value="1"/>
</dbReference>
<evidence type="ECO:0000256" key="6">
    <source>
        <dbReference type="ARBA" id="ARBA00023012"/>
    </source>
</evidence>
<accession>A0A6S6RYY9</accession>
<dbReference type="InterPro" id="IPR005467">
    <property type="entry name" value="His_kinase_dom"/>
</dbReference>
<proteinExistence type="predicted"/>
<dbReference type="GO" id="GO:0005886">
    <property type="term" value="C:plasma membrane"/>
    <property type="evidence" value="ECO:0007669"/>
    <property type="project" value="TreeGrafter"/>
</dbReference>
<dbReference type="SUPFAM" id="SSF55874">
    <property type="entry name" value="ATPase domain of HSP90 chaperone/DNA topoisomerase II/histidine kinase"/>
    <property type="match status" value="1"/>
</dbReference>
<organism evidence="8">
    <name type="scientific">uncultured Thiotrichaceae bacterium</name>
    <dbReference type="NCBI Taxonomy" id="298394"/>
    <lineage>
        <taxon>Bacteria</taxon>
        <taxon>Pseudomonadati</taxon>
        <taxon>Pseudomonadota</taxon>
        <taxon>Gammaproteobacteria</taxon>
        <taxon>Thiotrichales</taxon>
        <taxon>Thiotrichaceae</taxon>
        <taxon>environmental samples</taxon>
    </lineage>
</organism>
<feature type="domain" description="Histidine kinase" evidence="7">
    <location>
        <begin position="2"/>
        <end position="216"/>
    </location>
</feature>
<dbReference type="InterPro" id="IPR003594">
    <property type="entry name" value="HATPase_dom"/>
</dbReference>
<keyword evidence="4" id="KW-0808">Transferase</keyword>
<keyword evidence="3" id="KW-0597">Phosphoprotein</keyword>
<dbReference type="Gene3D" id="3.30.565.10">
    <property type="entry name" value="Histidine kinase-like ATPase, C-terminal domain"/>
    <property type="match status" value="1"/>
</dbReference>
<keyword evidence="5 8" id="KW-0418">Kinase</keyword>
<sequence>MDIAHELRTPLSILRGEIEAIQDGISQATPQTIQSLHQETLHLQRLVEDLYTLSISDSGSLTYHKTTLNIAGLLRETLAQFDAPLKEAQLILTSEIINIANVEGDSQRLQQLFQNLLRNSLRYTDTPGKLHVTLTVTSNQVSISFEDSPPGVPNESLPHLFERLYRVESSRNRATGGAGIGLSICHNIALAHDGSISAEPADLGGLKITITLPRTTENK</sequence>
<dbReference type="AlphaFoldDB" id="A0A6S6RYY9"/>
<dbReference type="EC" id="2.7.13.3" evidence="2"/>
<dbReference type="PANTHER" id="PTHR45453">
    <property type="entry name" value="PHOSPHATE REGULON SENSOR PROTEIN PHOR"/>
    <property type="match status" value="1"/>
</dbReference>
<dbReference type="PANTHER" id="PTHR45453:SF1">
    <property type="entry name" value="PHOSPHATE REGULON SENSOR PROTEIN PHOR"/>
    <property type="match status" value="1"/>
</dbReference>
<protein>
    <recommendedName>
        <fullName evidence="2">histidine kinase</fullName>
        <ecNumber evidence="2">2.7.13.3</ecNumber>
    </recommendedName>
</protein>
<dbReference type="SMART" id="SM00388">
    <property type="entry name" value="HisKA"/>
    <property type="match status" value="1"/>
</dbReference>
<comment type="catalytic activity">
    <reaction evidence="1">
        <text>ATP + protein L-histidine = ADP + protein N-phospho-L-histidine.</text>
        <dbReference type="EC" id="2.7.13.3"/>
    </reaction>
</comment>
<keyword evidence="6" id="KW-0902">Two-component regulatory system</keyword>
<dbReference type="InterPro" id="IPR036097">
    <property type="entry name" value="HisK_dim/P_sf"/>
</dbReference>
<dbReference type="Gene3D" id="1.10.287.130">
    <property type="match status" value="1"/>
</dbReference>
<dbReference type="GO" id="GO:0016036">
    <property type="term" value="P:cellular response to phosphate starvation"/>
    <property type="evidence" value="ECO:0007669"/>
    <property type="project" value="TreeGrafter"/>
</dbReference>
<evidence type="ECO:0000313" key="8">
    <source>
        <dbReference type="EMBL" id="CAA6802370.1"/>
    </source>
</evidence>
<evidence type="ECO:0000259" key="7">
    <source>
        <dbReference type="PROSITE" id="PS50109"/>
    </source>
</evidence>
<dbReference type="GO" id="GO:0000155">
    <property type="term" value="F:phosphorelay sensor kinase activity"/>
    <property type="evidence" value="ECO:0007669"/>
    <property type="project" value="InterPro"/>
</dbReference>
<dbReference type="SMART" id="SM00387">
    <property type="entry name" value="HATPase_c"/>
    <property type="match status" value="1"/>
</dbReference>
<dbReference type="InterPro" id="IPR036890">
    <property type="entry name" value="HATPase_C_sf"/>
</dbReference>
<dbReference type="InterPro" id="IPR003661">
    <property type="entry name" value="HisK_dim/P_dom"/>
</dbReference>
<reference evidence="8" key="1">
    <citation type="submission" date="2020-01" db="EMBL/GenBank/DDBJ databases">
        <authorList>
            <person name="Meier V. D."/>
            <person name="Meier V D."/>
        </authorList>
    </citation>
    <scope>NUCLEOTIDE SEQUENCE</scope>
    <source>
        <strain evidence="8">HLG_WM_MAG_09</strain>
    </source>
</reference>
<dbReference type="InterPro" id="IPR050351">
    <property type="entry name" value="BphY/WalK/GraS-like"/>
</dbReference>
<evidence type="ECO:0000256" key="2">
    <source>
        <dbReference type="ARBA" id="ARBA00012438"/>
    </source>
</evidence>
<dbReference type="InterPro" id="IPR004358">
    <property type="entry name" value="Sig_transdc_His_kin-like_C"/>
</dbReference>
<dbReference type="Pfam" id="PF02518">
    <property type="entry name" value="HATPase_c"/>
    <property type="match status" value="1"/>
</dbReference>
<evidence type="ECO:0000256" key="1">
    <source>
        <dbReference type="ARBA" id="ARBA00000085"/>
    </source>
</evidence>
<evidence type="ECO:0000256" key="3">
    <source>
        <dbReference type="ARBA" id="ARBA00022553"/>
    </source>
</evidence>
<evidence type="ECO:0000256" key="5">
    <source>
        <dbReference type="ARBA" id="ARBA00022777"/>
    </source>
</evidence>
<evidence type="ECO:0000256" key="4">
    <source>
        <dbReference type="ARBA" id="ARBA00022679"/>
    </source>
</evidence>
<gene>
    <name evidence="8" type="ORF">HELGO_WM29193</name>
</gene>
<dbReference type="GO" id="GO:0004721">
    <property type="term" value="F:phosphoprotein phosphatase activity"/>
    <property type="evidence" value="ECO:0007669"/>
    <property type="project" value="TreeGrafter"/>
</dbReference>
<dbReference type="FunFam" id="3.30.565.10:FF:000006">
    <property type="entry name" value="Sensor histidine kinase WalK"/>
    <property type="match status" value="1"/>
</dbReference>
<dbReference type="Pfam" id="PF00512">
    <property type="entry name" value="HisKA"/>
    <property type="match status" value="1"/>
</dbReference>
<dbReference type="PRINTS" id="PR00344">
    <property type="entry name" value="BCTRLSENSOR"/>
</dbReference>
<name>A0A6S6RYY9_9GAMM</name>
<dbReference type="PROSITE" id="PS50109">
    <property type="entry name" value="HIS_KIN"/>
    <property type="match status" value="1"/>
</dbReference>
<dbReference type="CDD" id="cd00082">
    <property type="entry name" value="HisKA"/>
    <property type="match status" value="1"/>
</dbReference>